<keyword evidence="7" id="KW-1185">Reference proteome</keyword>
<keyword evidence="1" id="KW-0507">mRNA processing</keyword>
<dbReference type="PANTHER" id="PTHR47640">
    <property type="entry name" value="TRNA SELENOCYSTEINE 1-ASSOCIATED PROTEIN 1-RELATED-RELATED"/>
    <property type="match status" value="1"/>
</dbReference>
<dbReference type="GO" id="GO:0003729">
    <property type="term" value="F:mRNA binding"/>
    <property type="evidence" value="ECO:0007669"/>
    <property type="project" value="InterPro"/>
</dbReference>
<dbReference type="PANTHER" id="PTHR47640:SF48">
    <property type="entry name" value="POLYADENYLATE-BINDING PROTEIN RBP45B"/>
    <property type="match status" value="1"/>
</dbReference>
<dbReference type="Proteomes" id="UP000886595">
    <property type="component" value="Unassembled WGS sequence"/>
</dbReference>
<dbReference type="GO" id="GO:0006397">
    <property type="term" value="P:mRNA processing"/>
    <property type="evidence" value="ECO:0007669"/>
    <property type="project" value="UniProtKB-KW"/>
</dbReference>
<gene>
    <name evidence="6" type="ORF">Bca52824_091435</name>
</gene>
<evidence type="ECO:0000259" key="5">
    <source>
        <dbReference type="PROSITE" id="PS50102"/>
    </source>
</evidence>
<dbReference type="Gene3D" id="3.30.70.330">
    <property type="match status" value="1"/>
</dbReference>
<proteinExistence type="predicted"/>
<accession>A0A8X7NWU5</accession>
<evidence type="ECO:0000313" key="7">
    <source>
        <dbReference type="Proteomes" id="UP000886595"/>
    </source>
</evidence>
<protein>
    <recommendedName>
        <fullName evidence="5">RRM domain-containing protein</fullName>
    </recommendedName>
</protein>
<dbReference type="PROSITE" id="PS50102">
    <property type="entry name" value="RRM"/>
    <property type="match status" value="1"/>
</dbReference>
<dbReference type="GO" id="GO:0005829">
    <property type="term" value="C:cytosol"/>
    <property type="evidence" value="ECO:0007669"/>
    <property type="project" value="TreeGrafter"/>
</dbReference>
<organism evidence="6 7">
    <name type="scientific">Brassica carinata</name>
    <name type="common">Ethiopian mustard</name>
    <name type="synonym">Abyssinian cabbage</name>
    <dbReference type="NCBI Taxonomy" id="52824"/>
    <lineage>
        <taxon>Eukaryota</taxon>
        <taxon>Viridiplantae</taxon>
        <taxon>Streptophyta</taxon>
        <taxon>Embryophyta</taxon>
        <taxon>Tracheophyta</taxon>
        <taxon>Spermatophyta</taxon>
        <taxon>Magnoliopsida</taxon>
        <taxon>eudicotyledons</taxon>
        <taxon>Gunneridae</taxon>
        <taxon>Pentapetalae</taxon>
        <taxon>rosids</taxon>
        <taxon>malvids</taxon>
        <taxon>Brassicales</taxon>
        <taxon>Brassicaceae</taxon>
        <taxon>Brassiceae</taxon>
        <taxon>Brassica</taxon>
    </lineage>
</organism>
<evidence type="ECO:0000313" key="6">
    <source>
        <dbReference type="EMBL" id="KAG2239738.1"/>
    </source>
</evidence>
<dbReference type="InterPro" id="IPR035979">
    <property type="entry name" value="RBD_domain_sf"/>
</dbReference>
<dbReference type="InterPro" id="IPR050825">
    <property type="entry name" value="RBM42_RBP45_47-like"/>
</dbReference>
<evidence type="ECO:0000256" key="2">
    <source>
        <dbReference type="ARBA" id="ARBA00022884"/>
    </source>
</evidence>
<comment type="caution">
    <text evidence="6">The sequence shown here is derived from an EMBL/GenBank/DDBJ whole genome shotgun (WGS) entry which is preliminary data.</text>
</comment>
<keyword evidence="2 3" id="KW-0694">RNA-binding</keyword>
<dbReference type="SUPFAM" id="SSF54928">
    <property type="entry name" value="RNA-binding domain, RBD"/>
    <property type="match status" value="1"/>
</dbReference>
<dbReference type="OrthoDB" id="439808at2759"/>
<dbReference type="AlphaFoldDB" id="A0A8X7NWU5"/>
<evidence type="ECO:0000256" key="1">
    <source>
        <dbReference type="ARBA" id="ARBA00022664"/>
    </source>
</evidence>
<feature type="region of interest" description="Disordered" evidence="4">
    <location>
        <begin position="40"/>
        <end position="61"/>
    </location>
</feature>
<reference evidence="6 7" key="1">
    <citation type="submission" date="2020-02" db="EMBL/GenBank/DDBJ databases">
        <authorList>
            <person name="Ma Q."/>
            <person name="Huang Y."/>
            <person name="Song X."/>
            <person name="Pei D."/>
        </authorList>
    </citation>
    <scope>NUCLEOTIDE SEQUENCE [LARGE SCALE GENOMIC DNA]</scope>
    <source>
        <strain evidence="6">Sxm20200214</strain>
        <tissue evidence="6">Leaf</tissue>
    </source>
</reference>
<evidence type="ECO:0000256" key="4">
    <source>
        <dbReference type="SAM" id="MobiDB-lite"/>
    </source>
</evidence>
<name>A0A8X7NWU5_BRACI</name>
<dbReference type="InterPro" id="IPR000504">
    <property type="entry name" value="RRM_dom"/>
</dbReference>
<dbReference type="EMBL" id="JAAMPC010001591">
    <property type="protein sequence ID" value="KAG2239738.1"/>
    <property type="molecule type" value="Genomic_DNA"/>
</dbReference>
<evidence type="ECO:0000256" key="3">
    <source>
        <dbReference type="PROSITE-ProRule" id="PRU00176"/>
    </source>
</evidence>
<dbReference type="Pfam" id="PF00076">
    <property type="entry name" value="RRM_1"/>
    <property type="match status" value="1"/>
</dbReference>
<sequence length="61" mass="7090">MFSRYPSVREVNIHNGTEGNQKYGVVSFADERERRRAMQEMNGAPLLERPMDIRRAAHSNI</sequence>
<feature type="domain" description="RRM" evidence="5">
    <location>
        <begin position="1"/>
        <end position="58"/>
    </location>
</feature>
<dbReference type="InterPro" id="IPR012677">
    <property type="entry name" value="Nucleotide-bd_a/b_plait_sf"/>
</dbReference>